<sequence>MRAIETVMAERTIGIETPIGTLWNVDDCPAQLLPWLAWAFSVEVWDARWPEEYRRRIVREAVSLHRQKGTKQGCERALAALGIEAQIDEWFEYGGRPGTFRVVAKATLDLIGDPTLPFLSLELRDQVTRVLQWAKPVRAHFDLAFLLEFTEAVAIAAGGTARHRAERNIAPAIRSEGETETGMCAGCVAHARARKDVAPSVQATGAALRSGLCGFRATHRQRLELEAG</sequence>
<dbReference type="NCBIfam" id="TIGR01634">
    <property type="entry name" value="tail_P2_I"/>
    <property type="match status" value="1"/>
</dbReference>
<name>A0A0J9EGJ6_9RHOB</name>
<dbReference type="STRING" id="1675527.AIOL_000954"/>
<dbReference type="PATRIC" id="fig|1675527.3.peg.1015"/>
<accession>A0A0J9EGJ6</accession>
<protein>
    <submittedName>
        <fullName evidence="1">Tail protein I</fullName>
    </submittedName>
</protein>
<evidence type="ECO:0000313" key="1">
    <source>
        <dbReference type="EMBL" id="KMW60789.1"/>
    </source>
</evidence>
<dbReference type="Pfam" id="PF09684">
    <property type="entry name" value="Tail_P2_I"/>
    <property type="match status" value="1"/>
</dbReference>
<dbReference type="Proteomes" id="UP000037178">
    <property type="component" value="Unassembled WGS sequence"/>
</dbReference>
<gene>
    <name evidence="1" type="ORF">AIOL_000954</name>
</gene>
<keyword evidence="2" id="KW-1185">Reference proteome</keyword>
<reference evidence="1 2" key="1">
    <citation type="submission" date="2015-06" db="EMBL/GenBank/DDBJ databases">
        <title>Draft genome sequence of an Alphaproteobacteria species associated to the Mediterranean sponge Oscarella lobularis.</title>
        <authorList>
            <person name="Jourda C."/>
            <person name="Santini S."/>
            <person name="Claverie J.-M."/>
        </authorList>
    </citation>
    <scope>NUCLEOTIDE SEQUENCE [LARGE SCALE GENOMIC DNA]</scope>
    <source>
        <strain evidence="1">IGS</strain>
    </source>
</reference>
<evidence type="ECO:0000313" key="2">
    <source>
        <dbReference type="Proteomes" id="UP000037178"/>
    </source>
</evidence>
<organism evidence="1 2">
    <name type="scientific">Candidatus Rhodobacter oscarellae</name>
    <dbReference type="NCBI Taxonomy" id="1675527"/>
    <lineage>
        <taxon>Bacteria</taxon>
        <taxon>Pseudomonadati</taxon>
        <taxon>Pseudomonadota</taxon>
        <taxon>Alphaproteobacteria</taxon>
        <taxon>Rhodobacterales</taxon>
        <taxon>Rhodobacter group</taxon>
        <taxon>Rhodobacter</taxon>
    </lineage>
</organism>
<dbReference type="InterPro" id="IPR006521">
    <property type="entry name" value="Tail_protein_I"/>
</dbReference>
<dbReference type="AlphaFoldDB" id="A0A0J9EGJ6"/>
<dbReference type="EMBL" id="LFTY01000001">
    <property type="protein sequence ID" value="KMW60789.1"/>
    <property type="molecule type" value="Genomic_DNA"/>
</dbReference>
<comment type="caution">
    <text evidence="1">The sequence shown here is derived from an EMBL/GenBank/DDBJ whole genome shotgun (WGS) entry which is preliminary data.</text>
</comment>
<proteinExistence type="predicted"/>